<reference evidence="1 2" key="1">
    <citation type="submission" date="2020-10" db="EMBL/GenBank/DDBJ databases">
        <title>Connecting structure to function with the recovery of over 1000 high-quality activated sludge metagenome-assembled genomes encoding full-length rRNA genes using long-read sequencing.</title>
        <authorList>
            <person name="Singleton C.M."/>
            <person name="Petriglieri F."/>
            <person name="Kristensen J.M."/>
            <person name="Kirkegaard R.H."/>
            <person name="Michaelsen T.Y."/>
            <person name="Andersen M.H."/>
            <person name="Karst S.M."/>
            <person name="Dueholm M.S."/>
            <person name="Nielsen P.H."/>
            <person name="Albertsen M."/>
        </authorList>
    </citation>
    <scope>NUCLEOTIDE SEQUENCE [LARGE SCALE GENOMIC DNA]</scope>
    <source>
        <strain evidence="1">OdNE_18-Q3-R46-58_MAXAC.008</strain>
    </source>
</reference>
<name>A0A936F300_9BACT</name>
<evidence type="ECO:0000313" key="1">
    <source>
        <dbReference type="EMBL" id="MBK8572948.1"/>
    </source>
</evidence>
<proteinExistence type="predicted"/>
<comment type="caution">
    <text evidence="1">The sequence shown here is derived from an EMBL/GenBank/DDBJ whole genome shotgun (WGS) entry which is preliminary data.</text>
</comment>
<dbReference type="Proteomes" id="UP000709959">
    <property type="component" value="Unassembled WGS sequence"/>
</dbReference>
<evidence type="ECO:0000313" key="2">
    <source>
        <dbReference type="Proteomes" id="UP000709959"/>
    </source>
</evidence>
<dbReference type="Gene3D" id="1.25.40.10">
    <property type="entry name" value="Tetratricopeptide repeat domain"/>
    <property type="match status" value="1"/>
</dbReference>
<dbReference type="AlphaFoldDB" id="A0A936F300"/>
<accession>A0A936F300</accession>
<organism evidence="1 2">
    <name type="scientific">Candidatus Geothrix odensensis</name>
    <dbReference type="NCBI Taxonomy" id="2954440"/>
    <lineage>
        <taxon>Bacteria</taxon>
        <taxon>Pseudomonadati</taxon>
        <taxon>Acidobacteriota</taxon>
        <taxon>Holophagae</taxon>
        <taxon>Holophagales</taxon>
        <taxon>Holophagaceae</taxon>
        <taxon>Geothrix</taxon>
    </lineage>
</organism>
<dbReference type="EMBL" id="JADKCH010000010">
    <property type="protein sequence ID" value="MBK8572948.1"/>
    <property type="molecule type" value="Genomic_DNA"/>
</dbReference>
<evidence type="ECO:0008006" key="3">
    <source>
        <dbReference type="Google" id="ProtNLM"/>
    </source>
</evidence>
<sequence>MALLRATMARPWILIAVALSLGLVATVLNLSGHRTTGRILILASPLDDHGKDLGPGMETLLSDCLEVLAGATVTHASSLPSPADLDRLPPDTRLLRFAGSRSGDQLTLTLEWSTVDRVRSGKAWSVETLDREPPLEAMRHMVQHWPLPVRFHQLETLLPASSQNFWLLLQSLSVRNDQSAAAQLEATQRLVETEPGCAIAWTVLGDHLYRSLWVDPTKAGIGLNSRTHRAFQKAAGLVPGYPRATFLWSMMLTDTGNQGVALEALKDAVRLRPDTPDLYLGIAYASRTAGLLEGARRALARRSKLLGPLAAPSSWFAETTYLYLGNLEAFGQELARAGSLRQDASIHFYNGYFALLHGQDKQALDFMSAGSDPGMNPPHFRTLCRVYRAYLEGRPQDGLVELREMDEIRGKLHIPDGEWTFKEAEAYAVLGDADRGVDCATRAFVQGFSCAAWYENSPFLAKVRTHPRWPTLRRNIRERQAVLEGSFPPSAFEP</sequence>
<dbReference type="InterPro" id="IPR011990">
    <property type="entry name" value="TPR-like_helical_dom_sf"/>
</dbReference>
<gene>
    <name evidence="1" type="ORF">IPN91_09950</name>
</gene>
<dbReference type="SUPFAM" id="SSF48452">
    <property type="entry name" value="TPR-like"/>
    <property type="match status" value="1"/>
</dbReference>
<protein>
    <recommendedName>
        <fullName evidence="3">Tetratricopeptide repeat protein</fullName>
    </recommendedName>
</protein>